<dbReference type="SUPFAM" id="SSF47384">
    <property type="entry name" value="Homodimeric domain of signal transducing histidine kinase"/>
    <property type="match status" value="1"/>
</dbReference>
<protein>
    <recommendedName>
        <fullName evidence="2">histidine kinase</fullName>
        <ecNumber evidence="2">2.7.13.3</ecNumber>
    </recommendedName>
</protein>
<feature type="signal peptide" evidence="9">
    <location>
        <begin position="1"/>
        <end position="21"/>
    </location>
</feature>
<dbReference type="PRINTS" id="PR00344">
    <property type="entry name" value="BCTRLSENSOR"/>
</dbReference>
<dbReference type="InterPro" id="IPR003661">
    <property type="entry name" value="HisK_dim/P_dom"/>
</dbReference>
<accession>A0ABU5S0S2</accession>
<dbReference type="InterPro" id="IPR005467">
    <property type="entry name" value="His_kinase_dom"/>
</dbReference>
<keyword evidence="8" id="KW-1133">Transmembrane helix</keyword>
<dbReference type="SMART" id="SM00388">
    <property type="entry name" value="HisKA"/>
    <property type="match status" value="1"/>
</dbReference>
<dbReference type="InterPro" id="IPR003594">
    <property type="entry name" value="HATPase_dom"/>
</dbReference>
<dbReference type="Proteomes" id="UP001303899">
    <property type="component" value="Unassembled WGS sequence"/>
</dbReference>
<keyword evidence="12" id="KW-1185">Reference proteome</keyword>
<dbReference type="PROSITE" id="PS50109">
    <property type="entry name" value="HIS_KIN"/>
    <property type="match status" value="1"/>
</dbReference>
<dbReference type="CDD" id="cd00082">
    <property type="entry name" value="HisKA"/>
    <property type="match status" value="1"/>
</dbReference>
<sequence>MFKKVLVLAIFSVLSSFSAFSQQKKLDQLLSQWKKLSLSAQQKTDTNTINLLNSIGNEYMQTVSDSAFIFSDKALALSKSLKYNKGSSAAYANIGKMHYMKGNYDLSLHFVLTSLNLSNQINDKAGVAGASNVIGLIYLAQKKTNLALAEFRKAAKINTSINNQTKLSANYFNAGLTYLEAKSDSALRYFLLSKSISTKIHDEHLIAMANNRLGDYFLQKSQTHKAIVYYSSVLKNKKYQNDWENSFAYTGLAKCYYKQGKFKEASINSEKGLSLAQKTNTKWDIEQALRVLHESFSALGDSKKAYKYLLMDKIYSDSLFDESKEKEINALNLKQQQAENEVLIKKNQIAEEKEATSQMVTLIIILIALFLMIITLITFRNAKRNKKLYQALQKKTDFIAAQNELIEQKNEELNHSNQTKDRLFSIIGHDLRGPFATMLGALELFKTGELEEEDKQMMLDRILEQMTVTSAMLENLLAWANSQREGLKTQSITLSLTGIVNEILGVFVMVAGEKNIQIIHHFEEPLSIKGDPDQIRILFQNLVANAIKFTKPKGKIVISYLVNESTIKVSIKDDGVGMTEEKLKLIFQESGKSISTYGTKKEKGIGIGLMLVKKFIELNNATITVISKEHEGTEFVVEFTRI</sequence>
<gene>
    <name evidence="11" type="ORF">VB776_03150</name>
</gene>
<evidence type="ECO:0000256" key="5">
    <source>
        <dbReference type="ARBA" id="ARBA00022777"/>
    </source>
</evidence>
<keyword evidence="7" id="KW-0175">Coiled coil</keyword>
<dbReference type="Gene3D" id="1.10.287.130">
    <property type="match status" value="1"/>
</dbReference>
<evidence type="ECO:0000313" key="12">
    <source>
        <dbReference type="Proteomes" id="UP001303899"/>
    </source>
</evidence>
<keyword evidence="5 11" id="KW-0418">Kinase</keyword>
<dbReference type="InterPro" id="IPR019734">
    <property type="entry name" value="TPR_rpt"/>
</dbReference>
<organism evidence="11 12">
    <name type="scientific">Arcicella gelida</name>
    <dbReference type="NCBI Taxonomy" id="2984195"/>
    <lineage>
        <taxon>Bacteria</taxon>
        <taxon>Pseudomonadati</taxon>
        <taxon>Bacteroidota</taxon>
        <taxon>Cytophagia</taxon>
        <taxon>Cytophagales</taxon>
        <taxon>Flectobacillaceae</taxon>
        <taxon>Arcicella</taxon>
    </lineage>
</organism>
<keyword evidence="3" id="KW-0597">Phosphoprotein</keyword>
<name>A0ABU5S0S2_9BACT</name>
<dbReference type="Gene3D" id="3.30.565.10">
    <property type="entry name" value="Histidine kinase-like ATPase, C-terminal domain"/>
    <property type="match status" value="1"/>
</dbReference>
<dbReference type="Pfam" id="PF00512">
    <property type="entry name" value="HisKA"/>
    <property type="match status" value="1"/>
</dbReference>
<dbReference type="InterPro" id="IPR036890">
    <property type="entry name" value="HATPase_C_sf"/>
</dbReference>
<evidence type="ECO:0000256" key="2">
    <source>
        <dbReference type="ARBA" id="ARBA00012438"/>
    </source>
</evidence>
<feature type="coiled-coil region" evidence="7">
    <location>
        <begin position="321"/>
        <end position="355"/>
    </location>
</feature>
<dbReference type="SUPFAM" id="SSF48452">
    <property type="entry name" value="TPR-like"/>
    <property type="match status" value="2"/>
</dbReference>
<reference evidence="11 12" key="1">
    <citation type="submission" date="2023-12" db="EMBL/GenBank/DDBJ databases">
        <title>Novel species of the genus Arcicella isolated from rivers.</title>
        <authorList>
            <person name="Lu H."/>
        </authorList>
    </citation>
    <scope>NUCLEOTIDE SEQUENCE [LARGE SCALE GENOMIC DNA]</scope>
    <source>
        <strain evidence="11 12">DC2W</strain>
    </source>
</reference>
<dbReference type="GO" id="GO:0016301">
    <property type="term" value="F:kinase activity"/>
    <property type="evidence" value="ECO:0007669"/>
    <property type="project" value="UniProtKB-KW"/>
</dbReference>
<dbReference type="Pfam" id="PF02518">
    <property type="entry name" value="HATPase_c"/>
    <property type="match status" value="1"/>
</dbReference>
<keyword evidence="8" id="KW-0812">Transmembrane</keyword>
<proteinExistence type="predicted"/>
<keyword evidence="9" id="KW-0732">Signal</keyword>
<dbReference type="SUPFAM" id="SSF55874">
    <property type="entry name" value="ATPase domain of HSP90 chaperone/DNA topoisomerase II/histidine kinase"/>
    <property type="match status" value="1"/>
</dbReference>
<dbReference type="EC" id="2.7.13.3" evidence="2"/>
<evidence type="ECO:0000256" key="8">
    <source>
        <dbReference type="SAM" id="Phobius"/>
    </source>
</evidence>
<dbReference type="InterPro" id="IPR004358">
    <property type="entry name" value="Sig_transdc_His_kin-like_C"/>
</dbReference>
<evidence type="ECO:0000313" key="11">
    <source>
        <dbReference type="EMBL" id="MEA5401898.1"/>
    </source>
</evidence>
<feature type="domain" description="Histidine kinase" evidence="10">
    <location>
        <begin position="426"/>
        <end position="642"/>
    </location>
</feature>
<dbReference type="InterPro" id="IPR050736">
    <property type="entry name" value="Sensor_HK_Regulatory"/>
</dbReference>
<evidence type="ECO:0000256" key="9">
    <source>
        <dbReference type="SAM" id="SignalP"/>
    </source>
</evidence>
<evidence type="ECO:0000256" key="1">
    <source>
        <dbReference type="ARBA" id="ARBA00000085"/>
    </source>
</evidence>
<keyword evidence="4" id="KW-0808">Transferase</keyword>
<dbReference type="PANTHER" id="PTHR43711:SF1">
    <property type="entry name" value="HISTIDINE KINASE 1"/>
    <property type="match status" value="1"/>
</dbReference>
<evidence type="ECO:0000256" key="7">
    <source>
        <dbReference type="SAM" id="Coils"/>
    </source>
</evidence>
<keyword evidence="8" id="KW-0472">Membrane</keyword>
<dbReference type="CDD" id="cd00075">
    <property type="entry name" value="HATPase"/>
    <property type="match status" value="1"/>
</dbReference>
<keyword evidence="6" id="KW-0902">Two-component regulatory system</keyword>
<dbReference type="RefSeq" id="WP_323325937.1">
    <property type="nucleotide sequence ID" value="NZ_JAYGIL010000003.1"/>
</dbReference>
<dbReference type="EMBL" id="JAYGIL010000003">
    <property type="protein sequence ID" value="MEA5401898.1"/>
    <property type="molecule type" value="Genomic_DNA"/>
</dbReference>
<comment type="caution">
    <text evidence="11">The sequence shown here is derived from an EMBL/GenBank/DDBJ whole genome shotgun (WGS) entry which is preliminary data.</text>
</comment>
<dbReference type="PANTHER" id="PTHR43711">
    <property type="entry name" value="TWO-COMPONENT HISTIDINE KINASE"/>
    <property type="match status" value="1"/>
</dbReference>
<comment type="catalytic activity">
    <reaction evidence="1">
        <text>ATP + protein L-histidine = ADP + protein N-phospho-L-histidine.</text>
        <dbReference type="EC" id="2.7.13.3"/>
    </reaction>
</comment>
<feature type="transmembrane region" description="Helical" evidence="8">
    <location>
        <begin position="359"/>
        <end position="379"/>
    </location>
</feature>
<evidence type="ECO:0000256" key="3">
    <source>
        <dbReference type="ARBA" id="ARBA00022553"/>
    </source>
</evidence>
<feature type="chain" id="PRO_5046786835" description="histidine kinase" evidence="9">
    <location>
        <begin position="22"/>
        <end position="642"/>
    </location>
</feature>
<dbReference type="SMART" id="SM00028">
    <property type="entry name" value="TPR"/>
    <property type="match status" value="4"/>
</dbReference>
<dbReference type="InterPro" id="IPR011990">
    <property type="entry name" value="TPR-like_helical_dom_sf"/>
</dbReference>
<evidence type="ECO:0000259" key="10">
    <source>
        <dbReference type="PROSITE" id="PS50109"/>
    </source>
</evidence>
<evidence type="ECO:0000256" key="6">
    <source>
        <dbReference type="ARBA" id="ARBA00023012"/>
    </source>
</evidence>
<dbReference type="SMART" id="SM00387">
    <property type="entry name" value="HATPase_c"/>
    <property type="match status" value="1"/>
</dbReference>
<dbReference type="Gene3D" id="1.25.40.10">
    <property type="entry name" value="Tetratricopeptide repeat domain"/>
    <property type="match status" value="2"/>
</dbReference>
<dbReference type="InterPro" id="IPR036097">
    <property type="entry name" value="HisK_dim/P_sf"/>
</dbReference>
<evidence type="ECO:0000256" key="4">
    <source>
        <dbReference type="ARBA" id="ARBA00022679"/>
    </source>
</evidence>